<evidence type="ECO:0000256" key="1">
    <source>
        <dbReference type="ARBA" id="ARBA00009981"/>
    </source>
</evidence>
<dbReference type="PANTHER" id="PTHR35377">
    <property type="entry name" value="ANTITOXIN VAPB49-RELATED-RELATED"/>
    <property type="match status" value="1"/>
</dbReference>
<accession>W2TLQ2</accession>
<dbReference type="OrthoDB" id="10628573at2759"/>
<dbReference type="InterPro" id="IPR006442">
    <property type="entry name" value="Antitoxin_Phd/YefM"/>
</dbReference>
<dbReference type="InterPro" id="IPR051416">
    <property type="entry name" value="phD-YefM_TA_antitoxins"/>
</dbReference>
<protein>
    <submittedName>
        <fullName evidence="2">Prevent-host-death family protein</fullName>
    </submittedName>
</protein>
<comment type="similarity">
    <text evidence="1">Belongs to the phD/YefM antitoxin family.</text>
</comment>
<dbReference type="Proteomes" id="UP000053676">
    <property type="component" value="Unassembled WGS sequence"/>
</dbReference>
<proteinExistence type="inferred from homology"/>
<keyword evidence="3" id="KW-1185">Reference proteome</keyword>
<organism evidence="2 3">
    <name type="scientific">Necator americanus</name>
    <name type="common">Human hookworm</name>
    <dbReference type="NCBI Taxonomy" id="51031"/>
    <lineage>
        <taxon>Eukaryota</taxon>
        <taxon>Metazoa</taxon>
        <taxon>Ecdysozoa</taxon>
        <taxon>Nematoda</taxon>
        <taxon>Chromadorea</taxon>
        <taxon>Rhabditida</taxon>
        <taxon>Rhabditina</taxon>
        <taxon>Rhabditomorpha</taxon>
        <taxon>Strongyloidea</taxon>
        <taxon>Ancylostomatidae</taxon>
        <taxon>Bunostominae</taxon>
        <taxon>Necator</taxon>
    </lineage>
</organism>
<dbReference type="Gene3D" id="3.40.1620.10">
    <property type="entry name" value="YefM-like domain"/>
    <property type="match status" value="1"/>
</dbReference>
<dbReference type="EMBL" id="KI658582">
    <property type="protein sequence ID" value="ETN82066.1"/>
    <property type="molecule type" value="Genomic_DNA"/>
</dbReference>
<name>W2TLQ2_NECAM</name>
<dbReference type="Pfam" id="PF02604">
    <property type="entry name" value="PhdYeFM_antitox"/>
    <property type="match status" value="1"/>
</dbReference>
<evidence type="ECO:0000313" key="3">
    <source>
        <dbReference type="Proteomes" id="UP000053676"/>
    </source>
</evidence>
<dbReference type="PANTHER" id="PTHR35377:SF4">
    <property type="entry name" value="PREVENT-HOST-DEATH FAMILY PROTEIN"/>
    <property type="match status" value="1"/>
</dbReference>
<evidence type="ECO:0000313" key="2">
    <source>
        <dbReference type="EMBL" id="ETN82066.1"/>
    </source>
</evidence>
<sequence>MEGAMQTVNIHEAKSQLSRLIEAALSGEEVVIAKAGTPVVRLVSVEKKPKLRFGLMKGKIKIADDFNAPLPDDVLATFEGR</sequence>
<dbReference type="KEGG" id="nai:NECAME_17801"/>
<dbReference type="AlphaFoldDB" id="W2TLQ2"/>
<dbReference type="SUPFAM" id="SSF143120">
    <property type="entry name" value="YefM-like"/>
    <property type="match status" value="1"/>
</dbReference>
<reference evidence="3" key="1">
    <citation type="journal article" date="2014" name="Nat. Genet.">
        <title>Genome of the human hookworm Necator americanus.</title>
        <authorList>
            <person name="Tang Y.T."/>
            <person name="Gao X."/>
            <person name="Rosa B.A."/>
            <person name="Abubucker S."/>
            <person name="Hallsworth-Pepin K."/>
            <person name="Martin J."/>
            <person name="Tyagi R."/>
            <person name="Heizer E."/>
            <person name="Zhang X."/>
            <person name="Bhonagiri-Palsikar V."/>
            <person name="Minx P."/>
            <person name="Warren W.C."/>
            <person name="Wang Q."/>
            <person name="Zhan B."/>
            <person name="Hotez P.J."/>
            <person name="Sternberg P.W."/>
            <person name="Dougall A."/>
            <person name="Gaze S.T."/>
            <person name="Mulvenna J."/>
            <person name="Sotillo J."/>
            <person name="Ranganathan S."/>
            <person name="Rabelo E.M."/>
            <person name="Wilson R.K."/>
            <person name="Felgner P.L."/>
            <person name="Bethony J."/>
            <person name="Hawdon J.M."/>
            <person name="Gasser R.B."/>
            <person name="Loukas A."/>
            <person name="Mitreva M."/>
        </authorList>
    </citation>
    <scope>NUCLEOTIDE SEQUENCE [LARGE SCALE GENOMIC DNA]</scope>
</reference>
<gene>
    <name evidence="2" type="ORF">NECAME_17801</name>
</gene>
<dbReference type="NCBIfam" id="TIGR01552">
    <property type="entry name" value="phd_fam"/>
    <property type="match status" value="1"/>
</dbReference>
<dbReference type="InterPro" id="IPR036165">
    <property type="entry name" value="YefM-like_sf"/>
</dbReference>